<keyword evidence="8 15" id="KW-0808">Transferase</keyword>
<comment type="catalytic activity">
    <reaction evidence="1">
        <text>7-[(3S)-3-amino-3-carboxypropyl]wyosine(37) in tRNA(Phe) + S-adenosyl-L-methionine = 7-[(3S)-(3-amino-3-methoxycarbonyl)propyl]wyosine(37) in tRNA(Phe) + S-adenosyl-L-homocysteine</text>
        <dbReference type="Rhea" id="RHEA:36903"/>
        <dbReference type="Rhea" id="RHEA-COMP:10379"/>
        <dbReference type="Rhea" id="RHEA-COMP:11844"/>
        <dbReference type="ChEBI" id="CHEBI:57856"/>
        <dbReference type="ChEBI" id="CHEBI:59789"/>
        <dbReference type="ChEBI" id="CHEBI:73543"/>
        <dbReference type="ChEBI" id="CHEBI:74275"/>
        <dbReference type="EC" id="2.1.1.290"/>
    </reaction>
</comment>
<dbReference type="GO" id="GO:0030488">
    <property type="term" value="P:tRNA methylation"/>
    <property type="evidence" value="ECO:0007669"/>
    <property type="project" value="TreeGrafter"/>
</dbReference>
<evidence type="ECO:0000256" key="5">
    <source>
        <dbReference type="ARBA" id="ARBA00012779"/>
    </source>
</evidence>
<comment type="similarity">
    <text evidence="3">Belongs to the methyltransferase superfamily. LCMT family.</text>
</comment>
<dbReference type="UniPathway" id="UPA00375"/>
<evidence type="ECO:0000256" key="12">
    <source>
        <dbReference type="ARBA" id="ARBA00030847"/>
    </source>
</evidence>
<accession>A0A1A8IU58</accession>
<evidence type="ECO:0000256" key="14">
    <source>
        <dbReference type="SAM" id="MobiDB-lite"/>
    </source>
</evidence>
<dbReference type="SUPFAM" id="SSF53335">
    <property type="entry name" value="S-adenosyl-L-methionine-dependent methyltransferases"/>
    <property type="match status" value="1"/>
</dbReference>
<evidence type="ECO:0000256" key="2">
    <source>
        <dbReference type="ARBA" id="ARBA00004797"/>
    </source>
</evidence>
<dbReference type="EC" id="2.1.1.290" evidence="5"/>
<evidence type="ECO:0000256" key="11">
    <source>
        <dbReference type="ARBA" id="ARBA00029750"/>
    </source>
</evidence>
<dbReference type="InterPro" id="IPR029063">
    <property type="entry name" value="SAM-dependent_MTases_sf"/>
</dbReference>
<proteinExistence type="inferred from homology"/>
<evidence type="ECO:0000256" key="4">
    <source>
        <dbReference type="ARBA" id="ARBA00012155"/>
    </source>
</evidence>
<protein>
    <recommendedName>
        <fullName evidence="6">tRNA wybutosine-synthesizing protein 4</fullName>
        <ecNumber evidence="5">2.1.1.290</ecNumber>
        <ecNumber evidence="4">2.3.1.231</ecNumber>
    </recommendedName>
    <alternativeName>
        <fullName evidence="12">tRNA(Phe) (7-(3-amino-3-(methoxycarbonyl)propyl)wyosine(37)-N)-methoxycarbonyltransferase</fullName>
    </alternativeName>
    <alternativeName>
        <fullName evidence="11">tRNA(Phe) (7-(3-amino-3-carboxypropyl)wyosine(37)-O)-methyltransferase</fullName>
    </alternativeName>
</protein>
<feature type="region of interest" description="Disordered" evidence="14">
    <location>
        <begin position="1"/>
        <end position="22"/>
    </location>
</feature>
<keyword evidence="7 15" id="KW-0489">Methyltransferase</keyword>
<dbReference type="SUPFAM" id="SSF117281">
    <property type="entry name" value="Kelch motif"/>
    <property type="match status" value="1"/>
</dbReference>
<dbReference type="Pfam" id="PF24681">
    <property type="entry name" value="Kelch_KLHDC2_KLHL20_DRC7"/>
    <property type="match status" value="1"/>
</dbReference>
<name>A0A1A8IU58_NOTKU</name>
<dbReference type="EMBL" id="HAED01014442">
    <property type="protein sequence ID" value="SBR00887.1"/>
    <property type="molecule type" value="Transcribed_RNA"/>
</dbReference>
<dbReference type="Gene3D" id="2.120.10.80">
    <property type="entry name" value="Kelch-type beta propeller"/>
    <property type="match status" value="1"/>
</dbReference>
<dbReference type="InterPro" id="IPR007213">
    <property type="entry name" value="Ppm1/Ppm2/Tcmp"/>
</dbReference>
<evidence type="ECO:0000256" key="9">
    <source>
        <dbReference type="ARBA" id="ARBA00022691"/>
    </source>
</evidence>
<evidence type="ECO:0000313" key="15">
    <source>
        <dbReference type="EMBL" id="SBR00887.1"/>
    </source>
</evidence>
<dbReference type="Pfam" id="PF04072">
    <property type="entry name" value="LCM"/>
    <property type="match status" value="1"/>
</dbReference>
<evidence type="ECO:0000256" key="8">
    <source>
        <dbReference type="ARBA" id="ARBA00022679"/>
    </source>
</evidence>
<dbReference type="InterPro" id="IPR015915">
    <property type="entry name" value="Kelch-typ_b-propeller"/>
</dbReference>
<reference evidence="15" key="2">
    <citation type="submission" date="2016-06" db="EMBL/GenBank/DDBJ databases">
        <title>The genome of a short-lived fish provides insights into sex chromosome evolution and the genetic control of aging.</title>
        <authorList>
            <person name="Reichwald K."/>
            <person name="Felder M."/>
            <person name="Petzold A."/>
            <person name="Koch P."/>
            <person name="Groth M."/>
            <person name="Platzer M."/>
        </authorList>
    </citation>
    <scope>NUCLEOTIDE SEQUENCE</scope>
    <source>
        <tissue evidence="15">Brain</tissue>
    </source>
</reference>
<reference evidence="15" key="1">
    <citation type="submission" date="2016-05" db="EMBL/GenBank/DDBJ databases">
        <authorList>
            <person name="Lavstsen T."/>
            <person name="Jespersen J.S."/>
        </authorList>
    </citation>
    <scope>NUCLEOTIDE SEQUENCE</scope>
    <source>
        <tissue evidence="15">Brain</tissue>
    </source>
</reference>
<comment type="catalytic activity">
    <reaction evidence="13">
        <text>7-[(3S)-(3-amino-3-methoxycarbonyl)propyl]wyosine(37) in tRNA(Phe) + S-adenosyl-L-methionine + CO2 = wybutosine(37) in tRNA(Phe) + S-adenosyl-L-homocysteine + 2 H(+)</text>
        <dbReference type="Rhea" id="RHEA:37119"/>
        <dbReference type="Rhea" id="RHEA-COMP:11844"/>
        <dbReference type="Rhea" id="RHEA-COMP:11847"/>
        <dbReference type="ChEBI" id="CHEBI:15378"/>
        <dbReference type="ChEBI" id="CHEBI:16526"/>
        <dbReference type="ChEBI" id="CHEBI:57856"/>
        <dbReference type="ChEBI" id="CHEBI:59789"/>
        <dbReference type="ChEBI" id="CHEBI:73544"/>
        <dbReference type="ChEBI" id="CHEBI:74275"/>
        <dbReference type="EC" id="2.3.1.231"/>
    </reaction>
</comment>
<dbReference type="GO" id="GO:0008175">
    <property type="term" value="F:tRNA methyltransferase activity"/>
    <property type="evidence" value="ECO:0007669"/>
    <property type="project" value="TreeGrafter"/>
</dbReference>
<sequence>MPRTKKKQQHKKGSDTAVQGTNDSSVVSKASAAARGYFRDAFLQHFVCRVARRAPLINRGYYVRWRAVDHCVRRFLQVTAGCPKRQILSLGAGFDSLYFRLRADGDLDRAVVYEVDFADVAQRKAALIAANETLGGMLDSCLPSSPGPVYVSSSMYQLLGVDIREEAQVEDALSAAGLHWAAPTLVLSEVVLTYMETDRSDATISWAAKLLPQSVFVMYEQICPHDPFGRIMQEHFLKLNSTLHALRQYPDTRAQRRRFLTKGWDCLSSAPVISWSPTVLPVRPIPVSLEGLGMASTRLGPEQVMLTGGSSKGGRLAETRALLRGQEGWRAVVEPFVDLGVRLHHTVTCVPGGGVVIYGGRSSPLNPIRDIFRVTFNPCGVSPAADPQSQAAETIHVESMICSGDPPPPRWRHTASVVSLRGRDFLFVFGGKNQSESALGDGHFLNLGQQIWTEMPVEGTAPPARHSHSACPYQSHSPTTRCC</sequence>
<dbReference type="PANTHER" id="PTHR46529:SF1">
    <property type="entry name" value="TRNA WYBUTOSINE-SYNTHESIZING PROTEIN 4"/>
    <property type="match status" value="1"/>
</dbReference>
<keyword evidence="9" id="KW-0949">S-adenosyl-L-methionine</keyword>
<dbReference type="PANTHER" id="PTHR46529">
    <property type="entry name" value="TRNA WYBUTOSINE-SYNTHESIZING PROTEIN 4"/>
    <property type="match status" value="1"/>
</dbReference>
<feature type="region of interest" description="Disordered" evidence="14">
    <location>
        <begin position="459"/>
        <end position="483"/>
    </location>
</feature>
<feature type="compositionally biased region" description="Polar residues" evidence="14">
    <location>
        <begin position="472"/>
        <end position="483"/>
    </location>
</feature>
<evidence type="ECO:0000256" key="13">
    <source>
        <dbReference type="ARBA" id="ARBA00049250"/>
    </source>
</evidence>
<evidence type="ECO:0000256" key="3">
    <source>
        <dbReference type="ARBA" id="ARBA00010703"/>
    </source>
</evidence>
<dbReference type="EC" id="2.3.1.231" evidence="4"/>
<organism evidence="15">
    <name type="scientific">Nothobranchius kuhntae</name>
    <name type="common">Beira killifish</name>
    <dbReference type="NCBI Taxonomy" id="321403"/>
    <lineage>
        <taxon>Eukaryota</taxon>
        <taxon>Metazoa</taxon>
        <taxon>Chordata</taxon>
        <taxon>Craniata</taxon>
        <taxon>Vertebrata</taxon>
        <taxon>Euteleostomi</taxon>
        <taxon>Actinopterygii</taxon>
        <taxon>Neopterygii</taxon>
        <taxon>Teleostei</taxon>
        <taxon>Neoteleostei</taxon>
        <taxon>Acanthomorphata</taxon>
        <taxon>Ovalentaria</taxon>
        <taxon>Atherinomorphae</taxon>
        <taxon>Cyprinodontiformes</taxon>
        <taxon>Nothobranchiidae</taxon>
        <taxon>Nothobranchius</taxon>
    </lineage>
</organism>
<keyword evidence="10" id="KW-0819">tRNA processing</keyword>
<evidence type="ECO:0000256" key="6">
    <source>
        <dbReference type="ARBA" id="ARBA00018045"/>
    </source>
</evidence>
<dbReference type="Gene3D" id="3.40.50.150">
    <property type="entry name" value="Vaccinia Virus protein VP39"/>
    <property type="match status" value="1"/>
</dbReference>
<feature type="compositionally biased region" description="Basic residues" evidence="14">
    <location>
        <begin position="1"/>
        <end position="11"/>
    </location>
</feature>
<dbReference type="GO" id="GO:0031591">
    <property type="term" value="P:wybutosine biosynthetic process"/>
    <property type="evidence" value="ECO:0007669"/>
    <property type="project" value="TreeGrafter"/>
</dbReference>
<evidence type="ECO:0000256" key="1">
    <source>
        <dbReference type="ARBA" id="ARBA00001806"/>
    </source>
</evidence>
<dbReference type="AlphaFoldDB" id="A0A1A8IU58"/>
<evidence type="ECO:0000256" key="10">
    <source>
        <dbReference type="ARBA" id="ARBA00022694"/>
    </source>
</evidence>
<comment type="pathway">
    <text evidence="2">tRNA modification; wybutosine-tRNA(Phe) biosynthesis.</text>
</comment>
<gene>
    <name evidence="15" type="primary">LCMT2</name>
</gene>
<evidence type="ECO:0000256" key="7">
    <source>
        <dbReference type="ARBA" id="ARBA00022603"/>
    </source>
</evidence>